<sequence>MVSLFTLAWRYLLAILSVFVLSNTAFSDAYKDYKASPSGETAFEYLHQVATHPRCSNCHGVMDGGVHRPTVGDERRPHPMNISSANNLRLTLENHHFVQVPNSTQPVNCRSCHQNKNGASPGMPPGAANDLMPGFVWHMPPPTMIVPADISPQQLCENWLDPGKNSFLAFRGSRDDMKTFEKEFVHHVSDDPLIRWAWNPGPGRSPAPGTHQEFVTAMQLWIDQGAPCPN</sequence>
<proteinExistence type="predicted"/>
<dbReference type="SUPFAM" id="SSF48695">
    <property type="entry name" value="Multiheme cytochromes"/>
    <property type="match status" value="1"/>
</dbReference>
<evidence type="ECO:0000313" key="2">
    <source>
        <dbReference type="Proteomes" id="UP001501565"/>
    </source>
</evidence>
<gene>
    <name evidence="1" type="ORF">GCM10022277_15590</name>
</gene>
<keyword evidence="2" id="KW-1185">Reference proteome</keyword>
<evidence type="ECO:0000313" key="1">
    <source>
        <dbReference type="EMBL" id="GAA3920778.1"/>
    </source>
</evidence>
<dbReference type="Proteomes" id="UP001501565">
    <property type="component" value="Unassembled WGS sequence"/>
</dbReference>
<dbReference type="InterPro" id="IPR036280">
    <property type="entry name" value="Multihaem_cyt_sf"/>
</dbReference>
<evidence type="ECO:0008006" key="3">
    <source>
        <dbReference type="Google" id="ProtNLM"/>
    </source>
</evidence>
<reference evidence="2" key="1">
    <citation type="journal article" date="2019" name="Int. J. Syst. Evol. Microbiol.">
        <title>The Global Catalogue of Microorganisms (GCM) 10K type strain sequencing project: providing services to taxonomists for standard genome sequencing and annotation.</title>
        <authorList>
            <consortium name="The Broad Institute Genomics Platform"/>
            <consortium name="The Broad Institute Genome Sequencing Center for Infectious Disease"/>
            <person name="Wu L."/>
            <person name="Ma J."/>
        </authorList>
    </citation>
    <scope>NUCLEOTIDE SEQUENCE [LARGE SCALE GENOMIC DNA]</scope>
    <source>
        <strain evidence="2">JCM 17551</strain>
    </source>
</reference>
<organism evidence="1 2">
    <name type="scientific">Litoribacillus peritrichatus</name>
    <dbReference type="NCBI Taxonomy" id="718191"/>
    <lineage>
        <taxon>Bacteria</taxon>
        <taxon>Pseudomonadati</taxon>
        <taxon>Pseudomonadota</taxon>
        <taxon>Gammaproteobacteria</taxon>
        <taxon>Oceanospirillales</taxon>
        <taxon>Oceanospirillaceae</taxon>
        <taxon>Litoribacillus</taxon>
    </lineage>
</organism>
<protein>
    <recommendedName>
        <fullName evidence="3">Cytochrome c domain-containing protein</fullName>
    </recommendedName>
</protein>
<comment type="caution">
    <text evidence="1">The sequence shown here is derived from an EMBL/GenBank/DDBJ whole genome shotgun (WGS) entry which is preliminary data.</text>
</comment>
<dbReference type="EMBL" id="BAABBN010000004">
    <property type="protein sequence ID" value="GAA3920778.1"/>
    <property type="molecule type" value="Genomic_DNA"/>
</dbReference>
<name>A0ABP7MDH2_9GAMM</name>
<accession>A0ABP7MDH2</accession>
<dbReference type="RefSeq" id="WP_344797195.1">
    <property type="nucleotide sequence ID" value="NZ_BAABBN010000004.1"/>
</dbReference>